<proteinExistence type="predicted"/>
<keyword evidence="5" id="KW-1185">Reference proteome</keyword>
<dbReference type="GO" id="GO:0005829">
    <property type="term" value="C:cytosol"/>
    <property type="evidence" value="ECO:0007669"/>
    <property type="project" value="TreeGrafter"/>
</dbReference>
<dbReference type="CDD" id="cd00093">
    <property type="entry name" value="HTH_XRE"/>
    <property type="match status" value="1"/>
</dbReference>
<evidence type="ECO:0000313" key="3">
    <source>
        <dbReference type="EMBL" id="GJG27981.1"/>
    </source>
</evidence>
<dbReference type="InterPro" id="IPR014710">
    <property type="entry name" value="RmlC-like_jellyroll"/>
</dbReference>
<dbReference type="Gene3D" id="2.60.120.10">
    <property type="entry name" value="Jelly Rolls"/>
    <property type="match status" value="1"/>
</dbReference>
<dbReference type="SUPFAM" id="SSF47413">
    <property type="entry name" value="lambda repressor-like DNA-binding domains"/>
    <property type="match status" value="1"/>
</dbReference>
<dbReference type="SUPFAM" id="SSF51182">
    <property type="entry name" value="RmlC-like cupins"/>
    <property type="match status" value="1"/>
</dbReference>
<dbReference type="EMBL" id="BPTR01000001">
    <property type="protein sequence ID" value="GJG27981.1"/>
    <property type="molecule type" value="Genomic_DNA"/>
</dbReference>
<protein>
    <submittedName>
        <fullName evidence="3 4">Transcriptional regulator</fullName>
    </submittedName>
</protein>
<reference evidence="4 5" key="1">
    <citation type="submission" date="2017-08" db="EMBL/GenBank/DDBJ databases">
        <title>Comparative genomics of non-oral Prevotella species.</title>
        <authorList>
            <person name="Accetto T."/>
            <person name="Nograsek B."/>
            <person name="Avgustin G."/>
        </authorList>
    </citation>
    <scope>NUCLEOTIDE SEQUENCE [LARGE SCALE GENOMIC DNA]</scope>
    <source>
        <strain evidence="4 5">TC1-1</strain>
    </source>
</reference>
<evidence type="ECO:0000313" key="4">
    <source>
        <dbReference type="EMBL" id="OYP55450.1"/>
    </source>
</evidence>
<evidence type="ECO:0000256" key="1">
    <source>
        <dbReference type="ARBA" id="ARBA00023125"/>
    </source>
</evidence>
<dbReference type="Proteomes" id="UP000216189">
    <property type="component" value="Unassembled WGS sequence"/>
</dbReference>
<accession>A0AA37I2S3</accession>
<evidence type="ECO:0000313" key="6">
    <source>
        <dbReference type="Proteomes" id="UP000887043"/>
    </source>
</evidence>
<dbReference type="Pfam" id="PF07883">
    <property type="entry name" value="Cupin_2"/>
    <property type="match status" value="1"/>
</dbReference>
<dbReference type="EMBL" id="NPJF01000029">
    <property type="protein sequence ID" value="OYP55450.1"/>
    <property type="molecule type" value="Genomic_DNA"/>
</dbReference>
<dbReference type="PROSITE" id="PS50943">
    <property type="entry name" value="HTH_CROC1"/>
    <property type="match status" value="1"/>
</dbReference>
<reference evidence="3" key="2">
    <citation type="submission" date="2021-08" db="EMBL/GenBank/DDBJ databases">
        <title>Prevotella lacticifex sp. nov., isolated from rumen of cow.</title>
        <authorList>
            <person name="Shinkai T."/>
            <person name="Ikeyama N."/>
            <person name="Kumagai M."/>
            <person name="Ohmori H."/>
            <person name="Sakamoto M."/>
            <person name="Ohkuma M."/>
            <person name="Mitsumori M."/>
        </authorList>
    </citation>
    <scope>NUCLEOTIDE SEQUENCE</scope>
    <source>
        <strain evidence="3">DSM 11371</strain>
    </source>
</reference>
<name>A0AA37I2S3_SEGBR</name>
<evidence type="ECO:0000259" key="2">
    <source>
        <dbReference type="PROSITE" id="PS50943"/>
    </source>
</evidence>
<dbReference type="Gene3D" id="1.10.260.40">
    <property type="entry name" value="lambda repressor-like DNA-binding domains"/>
    <property type="match status" value="1"/>
</dbReference>
<sequence length="184" mass="21038">MEESIKLIGERLRGLREVLDIPAEEVAELCEISLDHYLKIEAGEADPSVYRLSKISKRYGIDLDVLLFGEEPRMNSYYLTRKGQGQEIDRGNDYKYQTLAGGFKGRRIDPFYTVVDPLPGDKNHRKNTQDGHEFDYVLKGTLEITIGEKVLVLKEGDTIYFDGRQPHCMRALNGEQAHFLCIVI</sequence>
<dbReference type="InterPro" id="IPR011051">
    <property type="entry name" value="RmlC_Cupin_sf"/>
</dbReference>
<gene>
    <name evidence="4" type="ORF">CIK91_06515</name>
    <name evidence="3" type="ORF">PRRU23_16810</name>
</gene>
<dbReference type="GeneID" id="72480886"/>
<dbReference type="PANTHER" id="PTHR46797:SF19">
    <property type="entry name" value="BLL2473 PROTEIN"/>
    <property type="match status" value="1"/>
</dbReference>
<dbReference type="InterPro" id="IPR013096">
    <property type="entry name" value="Cupin_2"/>
</dbReference>
<dbReference type="PANTHER" id="PTHR46797">
    <property type="entry name" value="HTH-TYPE TRANSCRIPTIONAL REGULATOR"/>
    <property type="match status" value="1"/>
</dbReference>
<dbReference type="GO" id="GO:0003677">
    <property type="term" value="F:DNA binding"/>
    <property type="evidence" value="ECO:0007669"/>
    <property type="project" value="UniProtKB-KW"/>
</dbReference>
<dbReference type="InterPro" id="IPR010982">
    <property type="entry name" value="Lambda_DNA-bd_dom_sf"/>
</dbReference>
<dbReference type="InterPro" id="IPR001387">
    <property type="entry name" value="Cro/C1-type_HTH"/>
</dbReference>
<dbReference type="Proteomes" id="UP000887043">
    <property type="component" value="Unassembled WGS sequence"/>
</dbReference>
<dbReference type="GO" id="GO:0003700">
    <property type="term" value="F:DNA-binding transcription factor activity"/>
    <property type="evidence" value="ECO:0007669"/>
    <property type="project" value="TreeGrafter"/>
</dbReference>
<comment type="caution">
    <text evidence="3">The sequence shown here is derived from an EMBL/GenBank/DDBJ whole genome shotgun (WGS) entry which is preliminary data.</text>
</comment>
<feature type="domain" description="HTH cro/C1-type" evidence="2">
    <location>
        <begin position="12"/>
        <end position="66"/>
    </location>
</feature>
<keyword evidence="1" id="KW-0238">DNA-binding</keyword>
<dbReference type="InterPro" id="IPR050807">
    <property type="entry name" value="TransReg_Diox_bact_type"/>
</dbReference>
<dbReference type="SMART" id="SM00530">
    <property type="entry name" value="HTH_XRE"/>
    <property type="match status" value="1"/>
</dbReference>
<dbReference type="Pfam" id="PF01381">
    <property type="entry name" value="HTH_3"/>
    <property type="match status" value="1"/>
</dbReference>
<evidence type="ECO:0000313" key="5">
    <source>
        <dbReference type="Proteomes" id="UP000216189"/>
    </source>
</evidence>
<organism evidence="3 6">
    <name type="scientific">Segatella bryantii</name>
    <name type="common">Prevotella bryantii</name>
    <dbReference type="NCBI Taxonomy" id="77095"/>
    <lineage>
        <taxon>Bacteria</taxon>
        <taxon>Pseudomonadati</taxon>
        <taxon>Bacteroidota</taxon>
        <taxon>Bacteroidia</taxon>
        <taxon>Bacteroidales</taxon>
        <taxon>Prevotellaceae</taxon>
        <taxon>Segatella</taxon>
    </lineage>
</organism>
<dbReference type="RefSeq" id="WP_006281554.1">
    <property type="nucleotide sequence ID" value="NZ_BPTR01000001.1"/>
</dbReference>
<dbReference type="CDD" id="cd02209">
    <property type="entry name" value="cupin_XRE_C"/>
    <property type="match status" value="1"/>
</dbReference>
<dbReference type="AlphaFoldDB" id="A0AA37I2S3"/>